<sequence length="244" mass="27035">MSDVRVAGPARANFRAGRLASYAFSVEATIGQNPMRYVFARRFSGSAGRVSAVTALFVLKPDVLSGTYVWIDEDPDLPACRIHTYLPTMRKPVQVVDRLVFDCLPLTDIGYLDLMAWPHPALRLVSTDPGVSPASGTPGRTVVRCYTGPAGLGVSELVTPRQGLVVCRTVHHGDQEVRRWEVVEQGSAEEDWLPRRLSVARSQSGHRTDFIRTSPALPISHEAFDAEPQSLRDAVEQRLRTWQE</sequence>
<reference evidence="1" key="2">
    <citation type="submission" date="2022-09" db="EMBL/GenBank/DDBJ databases">
        <authorList>
            <person name="Sun Q."/>
            <person name="Ohkuma M."/>
        </authorList>
    </citation>
    <scope>NUCLEOTIDE SEQUENCE</scope>
    <source>
        <strain evidence="1">JCM 3093</strain>
    </source>
</reference>
<dbReference type="AlphaFoldDB" id="A0AA37BIM7"/>
<reference evidence="1" key="1">
    <citation type="journal article" date="2014" name="Int. J. Syst. Evol. Microbiol.">
        <title>Complete genome sequence of Corynebacterium casei LMG S-19264T (=DSM 44701T), isolated from a smear-ripened cheese.</title>
        <authorList>
            <consortium name="US DOE Joint Genome Institute (JGI-PGF)"/>
            <person name="Walter F."/>
            <person name="Albersmeier A."/>
            <person name="Kalinowski J."/>
            <person name="Ruckert C."/>
        </authorList>
    </citation>
    <scope>NUCLEOTIDE SEQUENCE</scope>
    <source>
        <strain evidence="1">JCM 3093</strain>
    </source>
</reference>
<evidence type="ECO:0000313" key="1">
    <source>
        <dbReference type="EMBL" id="GGK76560.1"/>
    </source>
</evidence>
<dbReference type="Proteomes" id="UP000627984">
    <property type="component" value="Unassembled WGS sequence"/>
</dbReference>
<dbReference type="RefSeq" id="WP_191896065.1">
    <property type="nucleotide sequence ID" value="NZ_BMQD01000012.1"/>
</dbReference>
<organism evidence="1 2">
    <name type="scientific">Planomonospora parontospora</name>
    <dbReference type="NCBI Taxonomy" id="58119"/>
    <lineage>
        <taxon>Bacteria</taxon>
        <taxon>Bacillati</taxon>
        <taxon>Actinomycetota</taxon>
        <taxon>Actinomycetes</taxon>
        <taxon>Streptosporangiales</taxon>
        <taxon>Streptosporangiaceae</taxon>
        <taxon>Planomonospora</taxon>
    </lineage>
</organism>
<evidence type="ECO:0000313" key="2">
    <source>
        <dbReference type="Proteomes" id="UP000627984"/>
    </source>
</evidence>
<proteinExistence type="predicted"/>
<gene>
    <name evidence="1" type="ORF">GCM10010126_39740</name>
</gene>
<protein>
    <submittedName>
        <fullName evidence="1">Uncharacterized protein</fullName>
    </submittedName>
</protein>
<dbReference type="EMBL" id="BMQD01000012">
    <property type="protein sequence ID" value="GGK76560.1"/>
    <property type="molecule type" value="Genomic_DNA"/>
</dbReference>
<accession>A0AA37BIM7</accession>
<name>A0AA37BIM7_9ACTN</name>
<comment type="caution">
    <text evidence="1">The sequence shown here is derived from an EMBL/GenBank/DDBJ whole genome shotgun (WGS) entry which is preliminary data.</text>
</comment>